<organism evidence="1">
    <name type="scientific">Eucalyptus grandis</name>
    <name type="common">Flooded gum</name>
    <dbReference type="NCBI Taxonomy" id="71139"/>
    <lineage>
        <taxon>Eukaryota</taxon>
        <taxon>Viridiplantae</taxon>
        <taxon>Streptophyta</taxon>
        <taxon>Embryophyta</taxon>
        <taxon>Tracheophyta</taxon>
        <taxon>Spermatophyta</taxon>
        <taxon>Magnoliopsida</taxon>
        <taxon>eudicotyledons</taxon>
        <taxon>Gunneridae</taxon>
        <taxon>Pentapetalae</taxon>
        <taxon>rosids</taxon>
        <taxon>malvids</taxon>
        <taxon>Myrtales</taxon>
        <taxon>Myrtaceae</taxon>
        <taxon>Myrtoideae</taxon>
        <taxon>Eucalypteae</taxon>
        <taxon>Eucalyptus</taxon>
    </lineage>
</organism>
<dbReference type="InParanoid" id="A0A059CNE2"/>
<name>A0A059CNE2_EUCGR</name>
<dbReference type="Gramene" id="KCW79943">
    <property type="protein sequence ID" value="KCW79943"/>
    <property type="gene ID" value="EUGRSUZ_C01275"/>
</dbReference>
<dbReference type="AlphaFoldDB" id="A0A059CNE2"/>
<proteinExistence type="predicted"/>
<accession>A0A059CNE2</accession>
<dbReference type="EMBL" id="KK198755">
    <property type="protein sequence ID" value="KCW79943.1"/>
    <property type="molecule type" value="Genomic_DNA"/>
</dbReference>
<reference evidence="1" key="1">
    <citation type="submission" date="2013-07" db="EMBL/GenBank/DDBJ databases">
        <title>The genome of Eucalyptus grandis.</title>
        <authorList>
            <person name="Schmutz J."/>
            <person name="Hayes R."/>
            <person name="Myburg A."/>
            <person name="Tuskan G."/>
            <person name="Grattapaglia D."/>
            <person name="Rokhsar D.S."/>
        </authorList>
    </citation>
    <scope>NUCLEOTIDE SEQUENCE</scope>
    <source>
        <tissue evidence="1">Leaf extractions</tissue>
    </source>
</reference>
<protein>
    <submittedName>
        <fullName evidence="1">Uncharacterized protein</fullName>
    </submittedName>
</protein>
<evidence type="ECO:0000313" key="1">
    <source>
        <dbReference type="EMBL" id="KCW79943.1"/>
    </source>
</evidence>
<sequence>MFFSLGNTPTNLTYSLSQESLCKRIRKNHVKNRYSFIYNIFGDLTLMWEAHWRILLKGFEQLTNLNQALAGDKAPLEHLARLGQAP</sequence>
<gene>
    <name evidence="1" type="ORF">EUGRSUZ_C01275</name>
</gene>